<sequence length="68" mass="7235">MGIVLSDREGECMMDGATGSRTTCIGGGIQLVAAFVMLSNFSLSLRYRSRDPTWSVGFGKTDRARGSG</sequence>
<protein>
    <submittedName>
        <fullName evidence="1">Uncharacterized protein</fullName>
    </submittedName>
</protein>
<proteinExistence type="predicted"/>
<evidence type="ECO:0000313" key="1">
    <source>
        <dbReference type="EMBL" id="TFK74794.1"/>
    </source>
</evidence>
<dbReference type="Proteomes" id="UP000308600">
    <property type="component" value="Unassembled WGS sequence"/>
</dbReference>
<reference evidence="1 2" key="1">
    <citation type="journal article" date="2019" name="Nat. Ecol. Evol.">
        <title>Megaphylogeny resolves global patterns of mushroom evolution.</title>
        <authorList>
            <person name="Varga T."/>
            <person name="Krizsan K."/>
            <person name="Foldi C."/>
            <person name="Dima B."/>
            <person name="Sanchez-Garcia M."/>
            <person name="Sanchez-Ramirez S."/>
            <person name="Szollosi G.J."/>
            <person name="Szarkandi J.G."/>
            <person name="Papp V."/>
            <person name="Albert L."/>
            <person name="Andreopoulos W."/>
            <person name="Angelini C."/>
            <person name="Antonin V."/>
            <person name="Barry K.W."/>
            <person name="Bougher N.L."/>
            <person name="Buchanan P."/>
            <person name="Buyck B."/>
            <person name="Bense V."/>
            <person name="Catcheside P."/>
            <person name="Chovatia M."/>
            <person name="Cooper J."/>
            <person name="Damon W."/>
            <person name="Desjardin D."/>
            <person name="Finy P."/>
            <person name="Geml J."/>
            <person name="Haridas S."/>
            <person name="Hughes K."/>
            <person name="Justo A."/>
            <person name="Karasinski D."/>
            <person name="Kautmanova I."/>
            <person name="Kiss B."/>
            <person name="Kocsube S."/>
            <person name="Kotiranta H."/>
            <person name="LaButti K.M."/>
            <person name="Lechner B.E."/>
            <person name="Liimatainen K."/>
            <person name="Lipzen A."/>
            <person name="Lukacs Z."/>
            <person name="Mihaltcheva S."/>
            <person name="Morgado L.N."/>
            <person name="Niskanen T."/>
            <person name="Noordeloos M.E."/>
            <person name="Ohm R.A."/>
            <person name="Ortiz-Santana B."/>
            <person name="Ovrebo C."/>
            <person name="Racz N."/>
            <person name="Riley R."/>
            <person name="Savchenko A."/>
            <person name="Shiryaev A."/>
            <person name="Soop K."/>
            <person name="Spirin V."/>
            <person name="Szebenyi C."/>
            <person name="Tomsovsky M."/>
            <person name="Tulloss R.E."/>
            <person name="Uehling J."/>
            <person name="Grigoriev I.V."/>
            <person name="Vagvolgyi C."/>
            <person name="Papp T."/>
            <person name="Martin F.M."/>
            <person name="Miettinen O."/>
            <person name="Hibbett D.S."/>
            <person name="Nagy L.G."/>
        </authorList>
    </citation>
    <scope>NUCLEOTIDE SEQUENCE [LARGE SCALE GENOMIC DNA]</scope>
    <source>
        <strain evidence="1 2">NL-1719</strain>
    </source>
</reference>
<name>A0ACD3BAQ4_9AGAR</name>
<gene>
    <name evidence="1" type="ORF">BDN72DRAFT_832882</name>
</gene>
<accession>A0ACD3BAQ4</accession>
<organism evidence="1 2">
    <name type="scientific">Pluteus cervinus</name>
    <dbReference type="NCBI Taxonomy" id="181527"/>
    <lineage>
        <taxon>Eukaryota</taxon>
        <taxon>Fungi</taxon>
        <taxon>Dikarya</taxon>
        <taxon>Basidiomycota</taxon>
        <taxon>Agaricomycotina</taxon>
        <taxon>Agaricomycetes</taxon>
        <taxon>Agaricomycetidae</taxon>
        <taxon>Agaricales</taxon>
        <taxon>Pluteineae</taxon>
        <taxon>Pluteaceae</taxon>
        <taxon>Pluteus</taxon>
    </lineage>
</organism>
<evidence type="ECO:0000313" key="2">
    <source>
        <dbReference type="Proteomes" id="UP000308600"/>
    </source>
</evidence>
<keyword evidence="2" id="KW-1185">Reference proteome</keyword>
<dbReference type="EMBL" id="ML208266">
    <property type="protein sequence ID" value="TFK74794.1"/>
    <property type="molecule type" value="Genomic_DNA"/>
</dbReference>